<evidence type="ECO:0000256" key="5">
    <source>
        <dbReference type="ARBA" id="ARBA00023152"/>
    </source>
</evidence>
<reference evidence="8 9" key="1">
    <citation type="submission" date="2017-04" db="EMBL/GenBank/DDBJ databases">
        <authorList>
            <person name="Afonso C.L."/>
            <person name="Miller P.J."/>
            <person name="Scott M.A."/>
            <person name="Spackman E."/>
            <person name="Goraichik I."/>
            <person name="Dimitrov K.M."/>
            <person name="Suarez D.L."/>
            <person name="Swayne D.E."/>
        </authorList>
    </citation>
    <scope>NUCLEOTIDE SEQUENCE [LARGE SCALE GENOMIC DNA]</scope>
    <source>
        <strain evidence="8 9">ToBE</strain>
    </source>
</reference>
<keyword evidence="6" id="KW-0413">Isomerase</keyword>
<dbReference type="PANTHER" id="PTHR31209:SF0">
    <property type="entry name" value="METALLOENZYME DOMAIN-CONTAINING PROTEIN"/>
    <property type="match status" value="1"/>
</dbReference>
<dbReference type="OrthoDB" id="9804453at2"/>
<keyword evidence="5" id="KW-0324">Glycolysis</keyword>
<evidence type="ECO:0000256" key="6">
    <source>
        <dbReference type="ARBA" id="ARBA00023235"/>
    </source>
</evidence>
<dbReference type="SUPFAM" id="SSF53649">
    <property type="entry name" value="Alkaline phosphatase-like"/>
    <property type="match status" value="1"/>
</dbReference>
<comment type="similarity">
    <text evidence="4">Belongs to the BPG-independent phosphoglycerate mutase family. A-PGAM subfamily.</text>
</comment>
<sequence>MQPNSLLEELSQPGQTKMVLIVLDGLGGLPVPELGNKTELEAAATPNLDELAARSSLGLAYPVMPGITPGSSAGHLALFGYDPVKYVIGRGILEALGIGFDIKPQDIAIRGNFCTVEKKGSELVVTDRRAGRPSTEHTVRICQRLQEEIPEIEGVEVFIRPVKEHRFVTVLRGEGLDARVKDTDPQKEGLAPLTPEPLVPEASRTASVARKLLEKIAKLLADEPKTNYALLRGFSRQPGLIPFPERFKLKAGAIAVYPMYRGLASLVGMDLLTVKGETLADEISTLKEHWREYDFFFLHLKATDSRGEDGDFNGKIKVIEDFDKHLPSILELKPDVLVITGDHSTPSLYAAHSWHPVPFLLHSRWVRAERETGFNEYTCARGMLGQFPLLYTMNFMLAHAGRLEKFSA</sequence>
<dbReference type="NCBIfam" id="TIGR00306">
    <property type="entry name" value="apgM"/>
    <property type="match status" value="1"/>
</dbReference>
<dbReference type="InterPro" id="IPR017850">
    <property type="entry name" value="Alkaline_phosphatase_core_sf"/>
</dbReference>
<feature type="domain" description="Metalloenzyme" evidence="7">
    <location>
        <begin position="17"/>
        <end position="397"/>
    </location>
</feature>
<dbReference type="GO" id="GO:0004619">
    <property type="term" value="F:phosphoglycerate mutase activity"/>
    <property type="evidence" value="ECO:0007669"/>
    <property type="project" value="UniProtKB-EC"/>
</dbReference>
<comment type="pathway">
    <text evidence="3">Carbohydrate degradation.</text>
</comment>
<evidence type="ECO:0000256" key="4">
    <source>
        <dbReference type="ARBA" id="ARBA00005524"/>
    </source>
</evidence>
<evidence type="ECO:0000256" key="3">
    <source>
        <dbReference type="ARBA" id="ARBA00004921"/>
    </source>
</evidence>
<comment type="catalytic activity">
    <reaction evidence="1">
        <text>(2R)-2-phosphoglycerate = (2R)-3-phosphoglycerate</text>
        <dbReference type="Rhea" id="RHEA:15901"/>
        <dbReference type="ChEBI" id="CHEBI:58272"/>
        <dbReference type="ChEBI" id="CHEBI:58289"/>
        <dbReference type="EC" id="5.4.2.12"/>
    </reaction>
</comment>
<dbReference type="InterPro" id="IPR004456">
    <property type="entry name" value="Pglycerate_mutase_ApgM"/>
</dbReference>
<organism evidence="8 9">
    <name type="scientific">Thermanaeromonas toyohensis ToBE</name>
    <dbReference type="NCBI Taxonomy" id="698762"/>
    <lineage>
        <taxon>Bacteria</taxon>
        <taxon>Bacillati</taxon>
        <taxon>Bacillota</taxon>
        <taxon>Clostridia</taxon>
        <taxon>Neomoorellales</taxon>
        <taxon>Neomoorellaceae</taxon>
        <taxon>Thermanaeromonas</taxon>
    </lineage>
</organism>
<dbReference type="AlphaFoldDB" id="A0A1W1VBR9"/>
<dbReference type="InterPro" id="IPR042253">
    <property type="entry name" value="Pglycerate_mutase_ApgM_sf"/>
</dbReference>
<dbReference type="PIRSF" id="PIRSF006392">
    <property type="entry name" value="IPGAM_arch"/>
    <property type="match status" value="1"/>
</dbReference>
<dbReference type="Gene3D" id="3.30.70.2130">
    <property type="entry name" value="Metalloenzyme domain"/>
    <property type="match status" value="1"/>
</dbReference>
<evidence type="ECO:0000313" key="8">
    <source>
        <dbReference type="EMBL" id="SMB90839.1"/>
    </source>
</evidence>
<dbReference type="Pfam" id="PF10143">
    <property type="entry name" value="PhosphMutase"/>
    <property type="match status" value="1"/>
</dbReference>
<name>A0A1W1VBR9_9FIRM</name>
<comment type="function">
    <text evidence="2">Catalyzes the interconversion of 2-phosphoglycerate and 3-phosphoglycerate.</text>
</comment>
<evidence type="ECO:0000256" key="1">
    <source>
        <dbReference type="ARBA" id="ARBA00000370"/>
    </source>
</evidence>
<dbReference type="PANTHER" id="PTHR31209">
    <property type="entry name" value="COFACTOR-INDEPENDENT PHOSPHOGLYCERATE MUTASE"/>
    <property type="match status" value="1"/>
</dbReference>
<dbReference type="InterPro" id="IPR006124">
    <property type="entry name" value="Metalloenzyme"/>
</dbReference>
<proteinExistence type="inferred from homology"/>
<dbReference type="Gene3D" id="3.40.720.10">
    <property type="entry name" value="Alkaline Phosphatase, subunit A"/>
    <property type="match status" value="1"/>
</dbReference>
<dbReference type="Pfam" id="PF01676">
    <property type="entry name" value="Metalloenzyme"/>
    <property type="match status" value="1"/>
</dbReference>
<dbReference type="Proteomes" id="UP000192569">
    <property type="component" value="Chromosome I"/>
</dbReference>
<dbReference type="GO" id="GO:0006096">
    <property type="term" value="P:glycolytic process"/>
    <property type="evidence" value="ECO:0007669"/>
    <property type="project" value="UniProtKB-KW"/>
</dbReference>
<dbReference type="RefSeq" id="WP_157109739.1">
    <property type="nucleotide sequence ID" value="NZ_LT838272.1"/>
</dbReference>
<dbReference type="CDD" id="cd16011">
    <property type="entry name" value="iPGM_like"/>
    <property type="match status" value="1"/>
</dbReference>
<keyword evidence="9" id="KW-1185">Reference proteome</keyword>
<dbReference type="EMBL" id="LT838272">
    <property type="protein sequence ID" value="SMB90839.1"/>
    <property type="molecule type" value="Genomic_DNA"/>
</dbReference>
<evidence type="ECO:0000256" key="2">
    <source>
        <dbReference type="ARBA" id="ARBA00002315"/>
    </source>
</evidence>
<gene>
    <name evidence="8" type="ORF">SAMN00808754_0341</name>
</gene>
<dbReference type="STRING" id="698762.SAMN00808754_0341"/>
<dbReference type="NCBIfam" id="NF003160">
    <property type="entry name" value="PRK04135.1"/>
    <property type="match status" value="1"/>
</dbReference>
<dbReference type="GO" id="GO:0046872">
    <property type="term" value="F:metal ion binding"/>
    <property type="evidence" value="ECO:0007669"/>
    <property type="project" value="InterPro"/>
</dbReference>
<accession>A0A1W1VBR9</accession>
<evidence type="ECO:0000259" key="7">
    <source>
        <dbReference type="Pfam" id="PF01676"/>
    </source>
</evidence>
<evidence type="ECO:0000313" key="9">
    <source>
        <dbReference type="Proteomes" id="UP000192569"/>
    </source>
</evidence>
<protein>
    <submittedName>
        <fullName evidence="8">Phosphoglycerate mutase</fullName>
    </submittedName>
</protein>